<feature type="chain" id="PRO_5042910754" description="Pectinesterase inhibitor domain-containing protein" evidence="1">
    <location>
        <begin position="17"/>
        <end position="188"/>
    </location>
</feature>
<sequence length="188" mass="21107">MFVTLISHFLLTLVRPNTPSFTLFFFSSLLHSQSLVVHSTTILHLRTLTRTFLSSPSSKALVTVLIRHSSRVKSMVLLVSWRMHQMISLRAIEKICLHSASMLDLLFIQEWVLLLVLLLDQAAKEAIAAANEKAFEATFENCSEDLLAARELAASAYEAVAKSRKMEVLGDQSPKFVLYLELQLMVAS</sequence>
<feature type="non-terminal residue" evidence="2">
    <location>
        <position position="1"/>
    </location>
</feature>
<protein>
    <recommendedName>
        <fullName evidence="4">Pectinesterase inhibitor domain-containing protein</fullName>
    </recommendedName>
</protein>
<proteinExistence type="predicted"/>
<organism evidence="2 3">
    <name type="scientific">Vigna mungo</name>
    <name type="common">Black gram</name>
    <name type="synonym">Phaseolus mungo</name>
    <dbReference type="NCBI Taxonomy" id="3915"/>
    <lineage>
        <taxon>Eukaryota</taxon>
        <taxon>Viridiplantae</taxon>
        <taxon>Streptophyta</taxon>
        <taxon>Embryophyta</taxon>
        <taxon>Tracheophyta</taxon>
        <taxon>Spermatophyta</taxon>
        <taxon>Magnoliopsida</taxon>
        <taxon>eudicotyledons</taxon>
        <taxon>Gunneridae</taxon>
        <taxon>Pentapetalae</taxon>
        <taxon>rosids</taxon>
        <taxon>fabids</taxon>
        <taxon>Fabales</taxon>
        <taxon>Fabaceae</taxon>
        <taxon>Papilionoideae</taxon>
        <taxon>50 kb inversion clade</taxon>
        <taxon>NPAAA clade</taxon>
        <taxon>indigoferoid/millettioid clade</taxon>
        <taxon>Phaseoleae</taxon>
        <taxon>Vigna</taxon>
    </lineage>
</organism>
<evidence type="ECO:0000256" key="1">
    <source>
        <dbReference type="SAM" id="SignalP"/>
    </source>
</evidence>
<feature type="signal peptide" evidence="1">
    <location>
        <begin position="1"/>
        <end position="16"/>
    </location>
</feature>
<dbReference type="AlphaFoldDB" id="A0AAQ3S528"/>
<evidence type="ECO:0008006" key="4">
    <source>
        <dbReference type="Google" id="ProtNLM"/>
    </source>
</evidence>
<evidence type="ECO:0000313" key="3">
    <source>
        <dbReference type="Proteomes" id="UP001374535"/>
    </source>
</evidence>
<reference evidence="2 3" key="1">
    <citation type="journal article" date="2023" name="Life. Sci Alliance">
        <title>Evolutionary insights into 3D genome organization and epigenetic landscape of Vigna mungo.</title>
        <authorList>
            <person name="Junaid A."/>
            <person name="Singh B."/>
            <person name="Bhatia S."/>
        </authorList>
    </citation>
    <scope>NUCLEOTIDE SEQUENCE [LARGE SCALE GENOMIC DNA]</scope>
    <source>
        <strain evidence="2">Urdbean</strain>
    </source>
</reference>
<keyword evidence="1" id="KW-0732">Signal</keyword>
<accession>A0AAQ3S528</accession>
<dbReference type="Proteomes" id="UP001374535">
    <property type="component" value="Chromosome 3"/>
</dbReference>
<gene>
    <name evidence="2" type="ORF">V8G54_010654</name>
</gene>
<name>A0AAQ3S528_VIGMU</name>
<evidence type="ECO:0000313" key="2">
    <source>
        <dbReference type="EMBL" id="WVZ17672.1"/>
    </source>
</evidence>
<keyword evidence="3" id="KW-1185">Reference proteome</keyword>
<dbReference type="EMBL" id="CP144698">
    <property type="protein sequence ID" value="WVZ17672.1"/>
    <property type="molecule type" value="Genomic_DNA"/>
</dbReference>